<sequence>MTLSRRMAVSAILLLASLLSCGTPSTPEQLHTDSVSLVIGDKSFQARFGRPATVHDDEALRVRVHLEYVLELLRQRPTEHLSPDARAARTRNLDRLEAYIRRGEFPRNDDHPDARRPTFIDSRGRICAVGYLLEQELGREAAAAIAAGFKYAFVREIDSPVLTQWAATTGLEREELEMIQPTYSVERDYGPFFSLLEQHDGRGHLSLAPGFLFDRKGDGVPVRLDLSMAFMGRYGLGPYATVSLTKLTGAPRSASALSNIDLGMVWARSVFSDAWLVLRGGLLLPTGDEDEVGSSLNATVAAKRPTQAVLFQPGALGGRVGASMLLGRAFCSSCSLRLDAGLDAYSPFYKSLQFSPRWGAGFAYSVHPFVATLEVAGARYAETPSSKSELHHTIGGSFRFIISQDDSLQPGISLSIPLEDRIKRCFLGLDLTMRY</sequence>
<dbReference type="EMBL" id="JAPNKA010000001">
    <property type="protein sequence ID" value="MCY1083599.1"/>
    <property type="molecule type" value="Genomic_DNA"/>
</dbReference>
<protein>
    <submittedName>
        <fullName evidence="2">Uncharacterized protein</fullName>
    </submittedName>
</protein>
<evidence type="ECO:0000313" key="2">
    <source>
        <dbReference type="EMBL" id="MCY1083599.1"/>
    </source>
</evidence>
<feature type="signal peptide" evidence="1">
    <location>
        <begin position="1"/>
        <end position="22"/>
    </location>
</feature>
<gene>
    <name evidence="2" type="ORF">OV287_55085</name>
</gene>
<feature type="chain" id="PRO_5047019362" evidence="1">
    <location>
        <begin position="23"/>
        <end position="435"/>
    </location>
</feature>
<evidence type="ECO:0000313" key="3">
    <source>
        <dbReference type="Proteomes" id="UP001207654"/>
    </source>
</evidence>
<proteinExistence type="predicted"/>
<evidence type="ECO:0000256" key="1">
    <source>
        <dbReference type="SAM" id="SignalP"/>
    </source>
</evidence>
<accession>A0ABT4AR06</accession>
<keyword evidence="1" id="KW-0732">Signal</keyword>
<organism evidence="2 3">
    <name type="scientific">Archangium lansingense</name>
    <dbReference type="NCBI Taxonomy" id="2995310"/>
    <lineage>
        <taxon>Bacteria</taxon>
        <taxon>Pseudomonadati</taxon>
        <taxon>Myxococcota</taxon>
        <taxon>Myxococcia</taxon>
        <taxon>Myxococcales</taxon>
        <taxon>Cystobacterineae</taxon>
        <taxon>Archangiaceae</taxon>
        <taxon>Archangium</taxon>
    </lineage>
</organism>
<name>A0ABT4AR06_9BACT</name>
<dbReference type="PROSITE" id="PS51257">
    <property type="entry name" value="PROKAR_LIPOPROTEIN"/>
    <property type="match status" value="1"/>
</dbReference>
<comment type="caution">
    <text evidence="2">The sequence shown here is derived from an EMBL/GenBank/DDBJ whole genome shotgun (WGS) entry which is preliminary data.</text>
</comment>
<dbReference type="RefSeq" id="WP_267542123.1">
    <property type="nucleotide sequence ID" value="NZ_JAPNKA010000001.1"/>
</dbReference>
<keyword evidence="3" id="KW-1185">Reference proteome</keyword>
<dbReference type="Proteomes" id="UP001207654">
    <property type="component" value="Unassembled WGS sequence"/>
</dbReference>
<reference evidence="2 3" key="1">
    <citation type="submission" date="2022-11" db="EMBL/GenBank/DDBJ databases">
        <title>Minimal conservation of predation-associated metabolite biosynthetic gene clusters underscores biosynthetic potential of Myxococcota including descriptions for ten novel species: Archangium lansinium sp. nov., Myxococcus landrumus sp. nov., Nannocystis bai.</title>
        <authorList>
            <person name="Ahearne A."/>
            <person name="Stevens C."/>
            <person name="Phillips K."/>
        </authorList>
    </citation>
    <scope>NUCLEOTIDE SEQUENCE [LARGE SCALE GENOMIC DNA]</scope>
    <source>
        <strain evidence="2 3">MIWBW</strain>
    </source>
</reference>